<gene>
    <name evidence="2" type="ORF">BaRGS_00033302</name>
</gene>
<protein>
    <submittedName>
        <fullName evidence="2">Uncharacterized protein</fullName>
    </submittedName>
</protein>
<dbReference type="Proteomes" id="UP001519460">
    <property type="component" value="Unassembled WGS sequence"/>
</dbReference>
<dbReference type="AlphaFoldDB" id="A0ABD0JKN8"/>
<feature type="region of interest" description="Disordered" evidence="1">
    <location>
        <begin position="1"/>
        <end position="23"/>
    </location>
</feature>
<evidence type="ECO:0000256" key="1">
    <source>
        <dbReference type="SAM" id="MobiDB-lite"/>
    </source>
</evidence>
<evidence type="ECO:0000313" key="3">
    <source>
        <dbReference type="Proteomes" id="UP001519460"/>
    </source>
</evidence>
<proteinExistence type="predicted"/>
<organism evidence="2 3">
    <name type="scientific">Batillaria attramentaria</name>
    <dbReference type="NCBI Taxonomy" id="370345"/>
    <lineage>
        <taxon>Eukaryota</taxon>
        <taxon>Metazoa</taxon>
        <taxon>Spiralia</taxon>
        <taxon>Lophotrochozoa</taxon>
        <taxon>Mollusca</taxon>
        <taxon>Gastropoda</taxon>
        <taxon>Caenogastropoda</taxon>
        <taxon>Sorbeoconcha</taxon>
        <taxon>Cerithioidea</taxon>
        <taxon>Batillariidae</taxon>
        <taxon>Batillaria</taxon>
    </lineage>
</organism>
<reference evidence="2 3" key="1">
    <citation type="journal article" date="2023" name="Sci. Data">
        <title>Genome assembly of the Korean intertidal mud-creeper Batillaria attramentaria.</title>
        <authorList>
            <person name="Patra A.K."/>
            <person name="Ho P.T."/>
            <person name="Jun S."/>
            <person name="Lee S.J."/>
            <person name="Kim Y."/>
            <person name="Won Y.J."/>
        </authorList>
    </citation>
    <scope>NUCLEOTIDE SEQUENCE [LARGE SCALE GENOMIC DNA]</scope>
    <source>
        <strain evidence="2">Wonlab-2016</strain>
    </source>
</reference>
<accession>A0ABD0JKN8</accession>
<comment type="caution">
    <text evidence="2">The sequence shown here is derived from an EMBL/GenBank/DDBJ whole genome shotgun (WGS) entry which is preliminary data.</text>
</comment>
<keyword evidence="3" id="KW-1185">Reference proteome</keyword>
<evidence type="ECO:0000313" key="2">
    <source>
        <dbReference type="EMBL" id="KAK7475421.1"/>
    </source>
</evidence>
<dbReference type="EMBL" id="JACVVK020000406">
    <property type="protein sequence ID" value="KAK7475421.1"/>
    <property type="molecule type" value="Genomic_DNA"/>
</dbReference>
<sequence length="124" mass="14076">MTITRRENELTETTPGNSAEGGFLSTWSETWARGSRPHRFKFKSVTNLDVTKGVSVKTPMLLMRNRPHSTTTIPSLYRFNIDAMSYHQLTYCLYRKAASSPLGVKLKLWGAVSHAYTACFHFSQ</sequence>
<name>A0ABD0JKN8_9CAEN</name>